<dbReference type="InParanoid" id="A0A5C3P343"/>
<dbReference type="Gene3D" id="2.40.50.40">
    <property type="match status" value="1"/>
</dbReference>
<proteinExistence type="predicted"/>
<protein>
    <recommendedName>
        <fullName evidence="1">Chromo domain-containing protein</fullName>
    </recommendedName>
</protein>
<reference evidence="2 3" key="1">
    <citation type="journal article" date="2019" name="Nat. Ecol. Evol.">
        <title>Megaphylogeny resolves global patterns of mushroom evolution.</title>
        <authorList>
            <person name="Varga T."/>
            <person name="Krizsan K."/>
            <person name="Foldi C."/>
            <person name="Dima B."/>
            <person name="Sanchez-Garcia M."/>
            <person name="Sanchez-Ramirez S."/>
            <person name="Szollosi G.J."/>
            <person name="Szarkandi J.G."/>
            <person name="Papp V."/>
            <person name="Albert L."/>
            <person name="Andreopoulos W."/>
            <person name="Angelini C."/>
            <person name="Antonin V."/>
            <person name="Barry K.W."/>
            <person name="Bougher N.L."/>
            <person name="Buchanan P."/>
            <person name="Buyck B."/>
            <person name="Bense V."/>
            <person name="Catcheside P."/>
            <person name="Chovatia M."/>
            <person name="Cooper J."/>
            <person name="Damon W."/>
            <person name="Desjardin D."/>
            <person name="Finy P."/>
            <person name="Geml J."/>
            <person name="Haridas S."/>
            <person name="Hughes K."/>
            <person name="Justo A."/>
            <person name="Karasinski D."/>
            <person name="Kautmanova I."/>
            <person name="Kiss B."/>
            <person name="Kocsube S."/>
            <person name="Kotiranta H."/>
            <person name="LaButti K.M."/>
            <person name="Lechner B.E."/>
            <person name="Liimatainen K."/>
            <person name="Lipzen A."/>
            <person name="Lukacs Z."/>
            <person name="Mihaltcheva S."/>
            <person name="Morgado L.N."/>
            <person name="Niskanen T."/>
            <person name="Noordeloos M.E."/>
            <person name="Ohm R.A."/>
            <person name="Ortiz-Santana B."/>
            <person name="Ovrebo C."/>
            <person name="Racz N."/>
            <person name="Riley R."/>
            <person name="Savchenko A."/>
            <person name="Shiryaev A."/>
            <person name="Soop K."/>
            <person name="Spirin V."/>
            <person name="Szebenyi C."/>
            <person name="Tomsovsky M."/>
            <person name="Tulloss R.E."/>
            <person name="Uehling J."/>
            <person name="Grigoriev I.V."/>
            <person name="Vagvolgyi C."/>
            <person name="Papp T."/>
            <person name="Martin F.M."/>
            <person name="Miettinen O."/>
            <person name="Hibbett D.S."/>
            <person name="Nagy L.G."/>
        </authorList>
    </citation>
    <scope>NUCLEOTIDE SEQUENCE [LARGE SCALE GENOMIC DNA]</scope>
    <source>
        <strain evidence="2 3">HHB13444</strain>
    </source>
</reference>
<dbReference type="SUPFAM" id="SSF54160">
    <property type="entry name" value="Chromo domain-like"/>
    <property type="match status" value="1"/>
</dbReference>
<dbReference type="STRING" id="1314778.A0A5C3P343"/>
<gene>
    <name evidence="2" type="ORF">K466DRAFT_438439</name>
</gene>
<dbReference type="InterPro" id="IPR016197">
    <property type="entry name" value="Chromo-like_dom_sf"/>
</dbReference>
<feature type="domain" description="Chromo" evidence="1">
    <location>
        <begin position="21"/>
        <end position="57"/>
    </location>
</feature>
<dbReference type="InterPro" id="IPR023780">
    <property type="entry name" value="Chromo_domain"/>
</dbReference>
<feature type="non-terminal residue" evidence="2">
    <location>
        <position position="57"/>
    </location>
</feature>
<evidence type="ECO:0000313" key="2">
    <source>
        <dbReference type="EMBL" id="TFK84075.1"/>
    </source>
</evidence>
<dbReference type="InterPro" id="IPR000953">
    <property type="entry name" value="Chromo/chromo_shadow_dom"/>
</dbReference>
<evidence type="ECO:0000313" key="3">
    <source>
        <dbReference type="Proteomes" id="UP000308197"/>
    </source>
</evidence>
<dbReference type="PROSITE" id="PS50013">
    <property type="entry name" value="CHROMO_2"/>
    <property type="match status" value="1"/>
</dbReference>
<evidence type="ECO:0000259" key="1">
    <source>
        <dbReference type="PROSITE" id="PS50013"/>
    </source>
</evidence>
<sequence length="57" mass="6651">FPSRSKPRPGPVVMPDGIEEYEVERILDHRCRVHGYQFLMCWHGWGPDADRWLAGAQ</sequence>
<dbReference type="GO" id="GO:0006338">
    <property type="term" value="P:chromatin remodeling"/>
    <property type="evidence" value="ECO:0007669"/>
    <property type="project" value="UniProtKB-ARBA"/>
</dbReference>
<dbReference type="Pfam" id="PF00385">
    <property type="entry name" value="Chromo"/>
    <property type="match status" value="1"/>
</dbReference>
<dbReference type="EMBL" id="ML211343">
    <property type="protein sequence ID" value="TFK84075.1"/>
    <property type="molecule type" value="Genomic_DNA"/>
</dbReference>
<name>A0A5C3P343_9APHY</name>
<keyword evidence="3" id="KW-1185">Reference proteome</keyword>
<organism evidence="2 3">
    <name type="scientific">Polyporus arcularius HHB13444</name>
    <dbReference type="NCBI Taxonomy" id="1314778"/>
    <lineage>
        <taxon>Eukaryota</taxon>
        <taxon>Fungi</taxon>
        <taxon>Dikarya</taxon>
        <taxon>Basidiomycota</taxon>
        <taxon>Agaricomycotina</taxon>
        <taxon>Agaricomycetes</taxon>
        <taxon>Polyporales</taxon>
        <taxon>Polyporaceae</taxon>
        <taxon>Polyporus</taxon>
    </lineage>
</organism>
<dbReference type="AlphaFoldDB" id="A0A5C3P343"/>
<feature type="non-terminal residue" evidence="2">
    <location>
        <position position="1"/>
    </location>
</feature>
<accession>A0A5C3P343</accession>
<dbReference type="Proteomes" id="UP000308197">
    <property type="component" value="Unassembled WGS sequence"/>
</dbReference>